<dbReference type="GO" id="GO:0019748">
    <property type="term" value="P:secondary metabolic process"/>
    <property type="evidence" value="ECO:0007669"/>
    <property type="project" value="TreeGrafter"/>
</dbReference>
<dbReference type="InterPro" id="IPR032466">
    <property type="entry name" value="Metal_Hydrolase"/>
</dbReference>
<keyword evidence="2 3" id="KW-0456">Lyase</keyword>
<dbReference type="SUPFAM" id="SSF51556">
    <property type="entry name" value="Metallo-dependent hydrolases"/>
    <property type="match status" value="1"/>
</dbReference>
<dbReference type="GeneID" id="54465131"/>
<proteinExistence type="inferred from homology"/>
<keyword evidence="1 3" id="KW-0210">Decarboxylase</keyword>
<dbReference type="GO" id="GO:0005829">
    <property type="term" value="C:cytosol"/>
    <property type="evidence" value="ECO:0007669"/>
    <property type="project" value="TreeGrafter"/>
</dbReference>
<name>A0A6A6YWK3_9PEZI</name>
<evidence type="ECO:0000256" key="1">
    <source>
        <dbReference type="ARBA" id="ARBA00022793"/>
    </source>
</evidence>
<dbReference type="AlphaFoldDB" id="A0A6A6YWK3"/>
<evidence type="ECO:0000313" key="7">
    <source>
        <dbReference type="RefSeq" id="XP_033580286.1"/>
    </source>
</evidence>
<gene>
    <name evidence="5 7" type="ORF">BDZ99DRAFT_507331</name>
</gene>
<dbReference type="PANTHER" id="PTHR21240">
    <property type="entry name" value="2-AMINO-3-CARBOXYLMUCONATE-6-SEMIALDEHYDE DECARBOXYLASE"/>
    <property type="match status" value="1"/>
</dbReference>
<comment type="similarity">
    <text evidence="3">Belongs to the metallo-dependent hydrolases superfamily.</text>
</comment>
<dbReference type="Proteomes" id="UP000504636">
    <property type="component" value="Unplaced"/>
</dbReference>
<dbReference type="GO" id="GO:0016831">
    <property type="term" value="F:carboxy-lyase activity"/>
    <property type="evidence" value="ECO:0007669"/>
    <property type="project" value="UniProtKB-KW"/>
</dbReference>
<reference evidence="7" key="2">
    <citation type="submission" date="2020-04" db="EMBL/GenBank/DDBJ databases">
        <authorList>
            <consortium name="NCBI Genome Project"/>
        </authorList>
    </citation>
    <scope>NUCLEOTIDE SEQUENCE</scope>
    <source>
        <strain evidence="7">CBS 304.34</strain>
    </source>
</reference>
<organism evidence="5">
    <name type="scientific">Mytilinidion resinicola</name>
    <dbReference type="NCBI Taxonomy" id="574789"/>
    <lineage>
        <taxon>Eukaryota</taxon>
        <taxon>Fungi</taxon>
        <taxon>Dikarya</taxon>
        <taxon>Ascomycota</taxon>
        <taxon>Pezizomycotina</taxon>
        <taxon>Dothideomycetes</taxon>
        <taxon>Pleosporomycetidae</taxon>
        <taxon>Mytilinidiales</taxon>
        <taxon>Mytilinidiaceae</taxon>
        <taxon>Mytilinidion</taxon>
    </lineage>
</organism>
<dbReference type="Gene3D" id="3.20.20.140">
    <property type="entry name" value="Metal-dependent hydrolases"/>
    <property type="match status" value="1"/>
</dbReference>
<evidence type="ECO:0000256" key="3">
    <source>
        <dbReference type="RuleBase" id="RU366045"/>
    </source>
</evidence>
<dbReference type="GO" id="GO:0016787">
    <property type="term" value="F:hydrolase activity"/>
    <property type="evidence" value="ECO:0007669"/>
    <property type="project" value="UniProtKB-KW"/>
</dbReference>
<accession>A0A6A6YWK3</accession>
<evidence type="ECO:0000256" key="2">
    <source>
        <dbReference type="ARBA" id="ARBA00023239"/>
    </source>
</evidence>
<keyword evidence="6" id="KW-1185">Reference proteome</keyword>
<dbReference type="InterPro" id="IPR006680">
    <property type="entry name" value="Amidohydro-rel"/>
</dbReference>
<sequence length="322" mass="35734">MSAQIPSITLEEHFTSSAAAKVYGTAASEFGPAIGAKLSSISTPRIADMDAGGVGRQILSHTPFRTAPTPELCVAINDELHAAVSAHPDRFTGFASLPMTEPRAAAEELRRTVNDLHFVGALVDNHSDGVWYDGPEWDVFWEAAQDLDVPIYLHPCFASEEMMRINYRGNYSEDVAKSLGAFVFGWHAETGLHFLRLFAAGVFDRFPRLKLVLGHMGEMVPFMMQREERATGRWQHVKRPLREVWRANVWVTTSGTFDIAPLACLLKVSPLAHVLFSIDYPFSDTEKGKQFVEEIEKEGLLGGEELRAFVSGNAAKLLRVKE</sequence>
<protein>
    <submittedName>
        <fullName evidence="5 7">Metal-dependent hydrolase</fullName>
    </submittedName>
</protein>
<dbReference type="OrthoDB" id="432010at2759"/>
<evidence type="ECO:0000313" key="6">
    <source>
        <dbReference type="Proteomes" id="UP000504636"/>
    </source>
</evidence>
<evidence type="ECO:0000313" key="5">
    <source>
        <dbReference type="EMBL" id="KAF2813322.1"/>
    </source>
</evidence>
<dbReference type="RefSeq" id="XP_033580286.1">
    <property type="nucleotide sequence ID" value="XM_033724238.1"/>
</dbReference>
<reference evidence="7" key="3">
    <citation type="submission" date="2025-04" db="UniProtKB">
        <authorList>
            <consortium name="RefSeq"/>
        </authorList>
    </citation>
    <scope>IDENTIFICATION</scope>
    <source>
        <strain evidence="7">CBS 304.34</strain>
    </source>
</reference>
<dbReference type="InterPro" id="IPR032465">
    <property type="entry name" value="ACMSD"/>
</dbReference>
<evidence type="ECO:0000259" key="4">
    <source>
        <dbReference type="Pfam" id="PF04909"/>
    </source>
</evidence>
<dbReference type="Pfam" id="PF04909">
    <property type="entry name" value="Amidohydro_2"/>
    <property type="match status" value="1"/>
</dbReference>
<dbReference type="EMBL" id="MU003696">
    <property type="protein sequence ID" value="KAF2813322.1"/>
    <property type="molecule type" value="Genomic_DNA"/>
</dbReference>
<feature type="domain" description="Amidohydrolase-related" evidence="4">
    <location>
        <begin position="45"/>
        <end position="319"/>
    </location>
</feature>
<reference evidence="5 7" key="1">
    <citation type="journal article" date="2020" name="Stud. Mycol.">
        <title>101 Dothideomycetes genomes: a test case for predicting lifestyles and emergence of pathogens.</title>
        <authorList>
            <person name="Haridas S."/>
            <person name="Albert R."/>
            <person name="Binder M."/>
            <person name="Bloem J."/>
            <person name="Labutti K."/>
            <person name="Salamov A."/>
            <person name="Andreopoulos B."/>
            <person name="Baker S."/>
            <person name="Barry K."/>
            <person name="Bills G."/>
            <person name="Bluhm B."/>
            <person name="Cannon C."/>
            <person name="Castanera R."/>
            <person name="Culley D."/>
            <person name="Daum C."/>
            <person name="Ezra D."/>
            <person name="Gonzalez J."/>
            <person name="Henrissat B."/>
            <person name="Kuo A."/>
            <person name="Liang C."/>
            <person name="Lipzen A."/>
            <person name="Lutzoni F."/>
            <person name="Magnuson J."/>
            <person name="Mondo S."/>
            <person name="Nolan M."/>
            <person name="Ohm R."/>
            <person name="Pangilinan J."/>
            <person name="Park H.-J."/>
            <person name="Ramirez L."/>
            <person name="Alfaro M."/>
            <person name="Sun H."/>
            <person name="Tritt A."/>
            <person name="Yoshinaga Y."/>
            <person name="Zwiers L.-H."/>
            <person name="Turgeon B."/>
            <person name="Goodwin S."/>
            <person name="Spatafora J."/>
            <person name="Crous P."/>
            <person name="Grigoriev I."/>
        </authorList>
    </citation>
    <scope>NUCLEOTIDE SEQUENCE</scope>
    <source>
        <strain evidence="5 7">CBS 304.34</strain>
    </source>
</reference>
<dbReference type="PANTHER" id="PTHR21240:SF30">
    <property type="entry name" value="AMIDOHYDROLASE-RELATED DOMAIN-CONTAINING PROTEIN-RELATED"/>
    <property type="match status" value="1"/>
</dbReference>
<keyword evidence="5 7" id="KW-0378">Hydrolase</keyword>